<organism evidence="1 2">
    <name type="scientific">Synechococcus phage S-SZBM1</name>
    <dbReference type="NCBI Taxonomy" id="2926475"/>
    <lineage>
        <taxon>Viruses</taxon>
        <taxon>Duplodnaviria</taxon>
        <taxon>Heunggongvirae</taxon>
        <taxon>Uroviricota</taxon>
        <taxon>Caudoviricetes</taxon>
        <taxon>Pantevenvirales</taxon>
        <taxon>Kyanoviridae</taxon>
        <taxon>Shenzhenivirus</taxon>
        <taxon>Shenzhenivirus sszbm1</taxon>
    </lineage>
</organism>
<proteinExistence type="predicted"/>
<protein>
    <submittedName>
        <fullName evidence="1">S-adenosylmethionine decarboxylase</fullName>
    </submittedName>
</protein>
<gene>
    <name evidence="1" type="ORF">SSZBM1_165</name>
</gene>
<evidence type="ECO:0000313" key="1">
    <source>
        <dbReference type="EMBL" id="UNH61282.1"/>
    </source>
</evidence>
<keyword evidence="2" id="KW-1185">Reference proteome</keyword>
<accession>A0AC61TSR5</accession>
<dbReference type="EMBL" id="OL473597">
    <property type="protein sequence ID" value="UNH61282.1"/>
    <property type="molecule type" value="Genomic_DNA"/>
</dbReference>
<dbReference type="Proteomes" id="UP000829362">
    <property type="component" value="Segment"/>
</dbReference>
<reference evidence="1" key="1">
    <citation type="submission" date="2021-11" db="EMBL/GenBank/DDBJ databases">
        <authorList>
            <person name="Rong C."/>
            <person name="Yang Y."/>
            <person name="Li S."/>
            <person name="Zhou K."/>
            <person name="Xu Y."/>
            <person name="Zhang R."/>
            <person name="Zhang Y."/>
        </authorList>
    </citation>
    <scope>NUCLEOTIDE SEQUENCE</scope>
</reference>
<name>A0AC61TSR5_9CAUD</name>
<sequence length="111" mass="12640">MKHILFTLRGCSAVLLDDEKYIREMLVQTAKECNSTLLDISSHKFDPQGVTAVALLAESHISIHTWPENGEAVCDIFTCGDHTNPKDGFLYMRKVMHSQSWVYRNFIRPLG</sequence>
<evidence type="ECO:0000313" key="2">
    <source>
        <dbReference type="Proteomes" id="UP000829362"/>
    </source>
</evidence>